<dbReference type="Proteomes" id="UP000184114">
    <property type="component" value="Unassembled WGS sequence"/>
</dbReference>
<dbReference type="PANTHER" id="PTHR44591">
    <property type="entry name" value="STRESS RESPONSE REGULATOR PROTEIN 1"/>
    <property type="match status" value="1"/>
</dbReference>
<evidence type="ECO:0000256" key="2">
    <source>
        <dbReference type="PROSITE-ProRule" id="PRU00169"/>
    </source>
</evidence>
<dbReference type="GeneID" id="90996300"/>
<dbReference type="EMBL" id="FQTY01000002">
    <property type="protein sequence ID" value="SHE48004.1"/>
    <property type="molecule type" value="Genomic_DNA"/>
</dbReference>
<reference evidence="5" key="1">
    <citation type="submission" date="2016-11" db="EMBL/GenBank/DDBJ databases">
        <authorList>
            <person name="Varghese N."/>
            <person name="Submissions S."/>
        </authorList>
    </citation>
    <scope>NUCLEOTIDE SEQUENCE [LARGE SCALE GENOMIC DNA]</scope>
    <source>
        <strain evidence="5">DSM 18095</strain>
    </source>
</reference>
<dbReference type="InterPro" id="IPR001789">
    <property type="entry name" value="Sig_transdc_resp-reg_receiver"/>
</dbReference>
<evidence type="ECO:0000256" key="1">
    <source>
        <dbReference type="ARBA" id="ARBA00022553"/>
    </source>
</evidence>
<dbReference type="SUPFAM" id="SSF52172">
    <property type="entry name" value="CheY-like"/>
    <property type="match status" value="1"/>
</dbReference>
<gene>
    <name evidence="4" type="ORF">SAMN02745784_00857</name>
</gene>
<dbReference type="Pfam" id="PF00072">
    <property type="entry name" value="Response_reg"/>
    <property type="match status" value="1"/>
</dbReference>
<protein>
    <submittedName>
        <fullName evidence="4">Two-component system, response regulator YcbB</fullName>
    </submittedName>
</protein>
<dbReference type="AlphaFoldDB" id="A0A1M4TUD4"/>
<evidence type="ECO:0000259" key="3">
    <source>
        <dbReference type="PROSITE" id="PS50110"/>
    </source>
</evidence>
<dbReference type="PANTHER" id="PTHR44591:SF3">
    <property type="entry name" value="RESPONSE REGULATORY DOMAIN-CONTAINING PROTEIN"/>
    <property type="match status" value="1"/>
</dbReference>
<evidence type="ECO:0000313" key="4">
    <source>
        <dbReference type="EMBL" id="SHE48004.1"/>
    </source>
</evidence>
<name>A0A1M4TUD4_9FIRM</name>
<dbReference type="STRING" id="1123404.SAMN02745784_00857"/>
<keyword evidence="5" id="KW-1185">Reference proteome</keyword>
<dbReference type="InterPro" id="IPR013972">
    <property type="entry name" value="YcbB"/>
</dbReference>
<dbReference type="Pfam" id="PF08664">
    <property type="entry name" value="YcbB"/>
    <property type="match status" value="1"/>
</dbReference>
<keyword evidence="1 2" id="KW-0597">Phosphoprotein</keyword>
<dbReference type="Gene3D" id="3.40.50.2300">
    <property type="match status" value="1"/>
</dbReference>
<feature type="domain" description="Response regulatory" evidence="3">
    <location>
        <begin position="2"/>
        <end position="118"/>
    </location>
</feature>
<accession>A0A1M4TUD4</accession>
<dbReference type="InterPro" id="IPR050595">
    <property type="entry name" value="Bact_response_regulator"/>
</dbReference>
<feature type="modified residue" description="4-aspartylphosphate" evidence="2">
    <location>
        <position position="53"/>
    </location>
</feature>
<dbReference type="GO" id="GO:0000160">
    <property type="term" value="P:phosphorelay signal transduction system"/>
    <property type="evidence" value="ECO:0007669"/>
    <property type="project" value="InterPro"/>
</dbReference>
<evidence type="ECO:0000313" key="5">
    <source>
        <dbReference type="Proteomes" id="UP000184114"/>
    </source>
</evidence>
<dbReference type="SMART" id="SM00448">
    <property type="entry name" value="REC"/>
    <property type="match status" value="1"/>
</dbReference>
<organism evidence="4 5">
    <name type="scientific">Tissierella praeacuta DSM 18095</name>
    <dbReference type="NCBI Taxonomy" id="1123404"/>
    <lineage>
        <taxon>Bacteria</taxon>
        <taxon>Bacillati</taxon>
        <taxon>Bacillota</taxon>
        <taxon>Tissierellia</taxon>
        <taxon>Tissierellales</taxon>
        <taxon>Tissierellaceae</taxon>
        <taxon>Tissierella</taxon>
    </lineage>
</organism>
<proteinExistence type="predicted"/>
<sequence>MRIFILDKNMDDINTLKKIIYDNHLGILVDVSDNPLEDIEEILSSQPDLVILDMLDERLNGFRIIEDIKKKSKSIRFIMISDFSTKENVEKAYRCGVEYFIYKPINILEVETIIKKVKSKIVLEEKMKEIQQIFNDIAPISKEIIETKDCQHDVNIILLRLGIIGEIGSEDVLKIVSFLIKNKIKTNDMSIREICSNFTDNPKAMEQRMRRTINIAMGNIASLGIEDYMNETFVEYSNTLFNFEQIKKEMDYIRGKSNIKGSINMKKFLSGLCILCEKYNN</sequence>
<dbReference type="RefSeq" id="WP_072973486.1">
    <property type="nucleotide sequence ID" value="NZ_FQTY01000002.1"/>
</dbReference>
<dbReference type="InterPro" id="IPR011006">
    <property type="entry name" value="CheY-like_superfamily"/>
</dbReference>
<dbReference type="PROSITE" id="PS50110">
    <property type="entry name" value="RESPONSE_REGULATORY"/>
    <property type="match status" value="1"/>
</dbReference>